<feature type="signal peptide" evidence="1">
    <location>
        <begin position="1"/>
        <end position="19"/>
    </location>
</feature>
<feature type="chain" id="PRO_5045361745" evidence="1">
    <location>
        <begin position="20"/>
        <end position="92"/>
    </location>
</feature>
<keyword evidence="1" id="KW-0732">Signal</keyword>
<dbReference type="RefSeq" id="WP_344694180.1">
    <property type="nucleotide sequence ID" value="NZ_BAABBF010000007.1"/>
</dbReference>
<evidence type="ECO:0000313" key="2">
    <source>
        <dbReference type="EMBL" id="GAA3719489.1"/>
    </source>
</evidence>
<protein>
    <submittedName>
        <fullName evidence="2">Uncharacterized protein</fullName>
    </submittedName>
</protein>
<proteinExistence type="predicted"/>
<evidence type="ECO:0000313" key="3">
    <source>
        <dbReference type="Proteomes" id="UP001500523"/>
    </source>
</evidence>
<gene>
    <name evidence="2" type="ORF">GCM10022268_29690</name>
</gene>
<reference evidence="3" key="1">
    <citation type="journal article" date="2019" name="Int. J. Syst. Evol. Microbiol.">
        <title>The Global Catalogue of Microorganisms (GCM) 10K type strain sequencing project: providing services to taxonomists for standard genome sequencing and annotation.</title>
        <authorList>
            <consortium name="The Broad Institute Genomics Platform"/>
            <consortium name="The Broad Institute Genome Sequencing Center for Infectious Disease"/>
            <person name="Wu L."/>
            <person name="Ma J."/>
        </authorList>
    </citation>
    <scope>NUCLEOTIDE SEQUENCE [LARGE SCALE GENOMIC DNA]</scope>
    <source>
        <strain evidence="3">JCM 17498</strain>
    </source>
</reference>
<evidence type="ECO:0000256" key="1">
    <source>
        <dbReference type="SAM" id="SignalP"/>
    </source>
</evidence>
<accession>A0ABP7EN70</accession>
<dbReference type="EMBL" id="BAABBF010000007">
    <property type="protein sequence ID" value="GAA3719489.1"/>
    <property type="molecule type" value="Genomic_DNA"/>
</dbReference>
<organism evidence="2 3">
    <name type="scientific">Sphingomonas cynarae</name>
    <dbReference type="NCBI Taxonomy" id="930197"/>
    <lineage>
        <taxon>Bacteria</taxon>
        <taxon>Pseudomonadati</taxon>
        <taxon>Pseudomonadota</taxon>
        <taxon>Alphaproteobacteria</taxon>
        <taxon>Sphingomonadales</taxon>
        <taxon>Sphingomonadaceae</taxon>
        <taxon>Sphingomonas</taxon>
    </lineage>
</organism>
<comment type="caution">
    <text evidence="2">The sequence shown here is derived from an EMBL/GenBank/DDBJ whole genome shotgun (WGS) entry which is preliminary data.</text>
</comment>
<name>A0ABP7EN70_9SPHN</name>
<keyword evidence="3" id="KW-1185">Reference proteome</keyword>
<sequence length="92" mass="10619">MKIVALIGAALLATTGTFATTPADAQPRHGYGYDRHDDRGWRGERRGWRDDRGWRGDRGRGFNRGPRARSRVVCRVQRGYYGPVRRCFRVNR</sequence>
<dbReference type="Proteomes" id="UP001500523">
    <property type="component" value="Unassembled WGS sequence"/>
</dbReference>